<organism evidence="1 2">
    <name type="scientific">Phytophthora infestans (strain T30-4)</name>
    <name type="common">Potato late blight agent</name>
    <dbReference type="NCBI Taxonomy" id="403677"/>
    <lineage>
        <taxon>Eukaryota</taxon>
        <taxon>Sar</taxon>
        <taxon>Stramenopiles</taxon>
        <taxon>Oomycota</taxon>
        <taxon>Peronosporomycetes</taxon>
        <taxon>Peronosporales</taxon>
        <taxon>Peronosporaceae</taxon>
        <taxon>Phytophthora</taxon>
    </lineage>
</organism>
<dbReference type="RefSeq" id="XP_002997421.1">
    <property type="nucleotide sequence ID" value="XM_002997375.1"/>
</dbReference>
<gene>
    <name evidence="1" type="ORF">PITG_19104</name>
</gene>
<dbReference type="OrthoDB" id="109376at2759"/>
<dbReference type="VEuPathDB" id="FungiDB:PITG_19104"/>
<dbReference type="AlphaFoldDB" id="D0NYU6"/>
<name>D0NYU6_PHYIT</name>
<reference evidence="2" key="1">
    <citation type="journal article" date="2009" name="Nature">
        <title>Genome sequence and analysis of the Irish potato famine pathogen Phytophthora infestans.</title>
        <authorList>
            <consortium name="The Broad Institute Genome Sequencing Platform"/>
            <person name="Haas B.J."/>
            <person name="Kamoun S."/>
            <person name="Zody M.C."/>
            <person name="Jiang R.H."/>
            <person name="Handsaker R.E."/>
            <person name="Cano L.M."/>
            <person name="Grabherr M."/>
            <person name="Kodira C.D."/>
            <person name="Raffaele S."/>
            <person name="Torto-Alalibo T."/>
            <person name="Bozkurt T.O."/>
            <person name="Ah-Fong A.M."/>
            <person name="Alvarado L."/>
            <person name="Anderson V.L."/>
            <person name="Armstrong M.R."/>
            <person name="Avrova A."/>
            <person name="Baxter L."/>
            <person name="Beynon J."/>
            <person name="Boevink P.C."/>
            <person name="Bollmann S.R."/>
            <person name="Bos J.I."/>
            <person name="Bulone V."/>
            <person name="Cai G."/>
            <person name="Cakir C."/>
            <person name="Carrington J.C."/>
            <person name="Chawner M."/>
            <person name="Conti L."/>
            <person name="Costanzo S."/>
            <person name="Ewan R."/>
            <person name="Fahlgren N."/>
            <person name="Fischbach M.A."/>
            <person name="Fugelstad J."/>
            <person name="Gilroy E.M."/>
            <person name="Gnerre S."/>
            <person name="Green P.J."/>
            <person name="Grenville-Briggs L.J."/>
            <person name="Griffith J."/>
            <person name="Grunwald N.J."/>
            <person name="Horn K."/>
            <person name="Horner N.R."/>
            <person name="Hu C.H."/>
            <person name="Huitema E."/>
            <person name="Jeong D.H."/>
            <person name="Jones A.M."/>
            <person name="Jones J.D."/>
            <person name="Jones R.W."/>
            <person name="Karlsson E.K."/>
            <person name="Kunjeti S.G."/>
            <person name="Lamour K."/>
            <person name="Liu Z."/>
            <person name="Ma L."/>
            <person name="Maclean D."/>
            <person name="Chibucos M.C."/>
            <person name="McDonald H."/>
            <person name="McWalters J."/>
            <person name="Meijer H.J."/>
            <person name="Morgan W."/>
            <person name="Morris P.F."/>
            <person name="Munro C.A."/>
            <person name="O'Neill K."/>
            <person name="Ospina-Giraldo M."/>
            <person name="Pinzon A."/>
            <person name="Pritchard L."/>
            <person name="Ramsahoye B."/>
            <person name="Ren Q."/>
            <person name="Restrepo S."/>
            <person name="Roy S."/>
            <person name="Sadanandom A."/>
            <person name="Savidor A."/>
            <person name="Schornack S."/>
            <person name="Schwartz D.C."/>
            <person name="Schumann U.D."/>
            <person name="Schwessinger B."/>
            <person name="Seyer L."/>
            <person name="Sharpe T."/>
            <person name="Silvar C."/>
            <person name="Song J."/>
            <person name="Studholme D.J."/>
            <person name="Sykes S."/>
            <person name="Thines M."/>
            <person name="van de Vondervoort P.J."/>
            <person name="Phuntumart V."/>
            <person name="Wawra S."/>
            <person name="Weide R."/>
            <person name="Win J."/>
            <person name="Young C."/>
            <person name="Zhou S."/>
            <person name="Fry W."/>
            <person name="Meyers B.C."/>
            <person name="van West P."/>
            <person name="Ristaino J."/>
            <person name="Govers F."/>
            <person name="Birch P.R."/>
            <person name="Whisson S.C."/>
            <person name="Judelson H.S."/>
            <person name="Nusbaum C."/>
        </authorList>
    </citation>
    <scope>NUCLEOTIDE SEQUENCE [LARGE SCALE GENOMIC DNA]</scope>
    <source>
        <strain evidence="2">T30-4</strain>
    </source>
</reference>
<evidence type="ECO:0000313" key="2">
    <source>
        <dbReference type="Proteomes" id="UP000006643"/>
    </source>
</evidence>
<dbReference type="GeneID" id="9477325"/>
<sequence>MAPTSRPPVLSLLSTNAASQLFNDFLVKYPDLNFLKSLELLVFMTGGGWIFSAGFFYPESYERSHMTQILKSVVLKQDVAHELQELYRKCLNPNPCNIRHKGLSCGQYARSDFLLRVVIMAWRLYAPVHLTTWILSQRHAKVRLRPAVTQLKGFLKKMTRSSAFSIGAGNVATRKIPLLQPGVSSIAVSIILMYAVQPTELELKPLKSTVKAKL</sequence>
<dbReference type="eggNOG" id="ENOG502SMK4">
    <property type="taxonomic scope" value="Eukaryota"/>
</dbReference>
<dbReference type="Proteomes" id="UP000006643">
    <property type="component" value="Unassembled WGS sequence"/>
</dbReference>
<dbReference type="KEGG" id="pif:PITG_19104"/>
<protein>
    <submittedName>
        <fullName evidence="1">Uncharacterized protein</fullName>
    </submittedName>
</protein>
<dbReference type="EMBL" id="DS028192">
    <property type="protein sequence ID" value="EEY68729.1"/>
    <property type="molecule type" value="Genomic_DNA"/>
</dbReference>
<keyword evidence="2" id="KW-1185">Reference proteome</keyword>
<proteinExistence type="predicted"/>
<accession>D0NYU6</accession>
<evidence type="ECO:0000313" key="1">
    <source>
        <dbReference type="EMBL" id="EEY68729.1"/>
    </source>
</evidence>
<dbReference type="InParanoid" id="D0NYU6"/>
<dbReference type="HOGENOM" id="CLU_1291220_0_0_1"/>